<feature type="transmembrane region" description="Helical" evidence="2">
    <location>
        <begin position="182"/>
        <end position="200"/>
    </location>
</feature>
<dbReference type="GO" id="GO:0016020">
    <property type="term" value="C:membrane"/>
    <property type="evidence" value="ECO:0007669"/>
    <property type="project" value="UniProtKB-SubCell"/>
</dbReference>
<comment type="subcellular location">
    <subcellularLocation>
        <location evidence="1">Membrane</location>
        <topology evidence="1">Multi-pass membrane protein</topology>
    </subcellularLocation>
</comment>
<dbReference type="InterPro" id="IPR050327">
    <property type="entry name" value="Proton-linked_MCT"/>
</dbReference>
<feature type="transmembrane region" description="Helical" evidence="2">
    <location>
        <begin position="486"/>
        <end position="511"/>
    </location>
</feature>
<sequence>MTGNNNKVVQIFSINVESDQDYQRYTSRRKSSVIREISGRIHSVLNREEEDDVDVSVDGVFRFNGQIDVNNVIPTSSQPSVEAQHFQRRGSSLTNGETVALPDIPKKAPRNVRKWLVLLSSFINMIITGGFPFNMSVLFVEFLNEFGKTKAETSLVQSVCTGVFFIGGLITGTLVSKFGTKVCGCTGAVLSAVGIGVCFTATNLEFVIICIGVVAGAGFSLNVICASTSISQNFSGKEKILALAISSTGSGLGGLSFPLILQYLIDQFGWRGCLMVISGLVFNQFACGLMSGPNETRPKVEIPSQNLTTDINEEEHVDTIWSQVLTLVSNKVFLAFCVALALTLTAFNSFLIFFIDFFEQKGFDRVSVVWMYSGMNIVSTVFRFIPGLMAQSPKIPTLAIPAMYSAFGFVSLCFLPFVTSFPVNAVVMACYGVALGGVVTVVSITTLELVGEKRYPTGLGMVLAIVGIANTVGAPIAGYFRDVSGSYTYSILSGAGSALLASLVFTGAMIYQKRHSEDPLSRFNMEIDIQARRKSRRRSSILPWRRSVDLDVK</sequence>
<evidence type="ECO:0000259" key="3">
    <source>
        <dbReference type="PROSITE" id="PS50850"/>
    </source>
</evidence>
<dbReference type="GeneID" id="111113514"/>
<dbReference type="PANTHER" id="PTHR11360">
    <property type="entry name" value="MONOCARBOXYLATE TRANSPORTER"/>
    <property type="match status" value="1"/>
</dbReference>
<proteinExistence type="predicted"/>
<evidence type="ECO:0000313" key="4">
    <source>
        <dbReference type="Proteomes" id="UP000694844"/>
    </source>
</evidence>
<dbReference type="KEGG" id="cvn:111113514"/>
<keyword evidence="2" id="KW-1133">Transmembrane helix</keyword>
<feature type="transmembrane region" description="Helical" evidence="2">
    <location>
        <begin position="332"/>
        <end position="355"/>
    </location>
</feature>
<reference evidence="5" key="2">
    <citation type="submission" date="2025-08" db="UniProtKB">
        <authorList>
            <consortium name="RefSeq"/>
        </authorList>
    </citation>
    <scope>IDENTIFICATION</scope>
    <source>
        <tissue evidence="5">Whole sample</tissue>
    </source>
</reference>
<feature type="transmembrane region" description="Helical" evidence="2">
    <location>
        <begin position="155"/>
        <end position="175"/>
    </location>
</feature>
<dbReference type="PROSITE" id="PS50850">
    <property type="entry name" value="MFS"/>
    <property type="match status" value="1"/>
</dbReference>
<gene>
    <name evidence="5" type="primary">LOC111113514</name>
</gene>
<dbReference type="AlphaFoldDB" id="A0A8B8BVY0"/>
<evidence type="ECO:0000313" key="5">
    <source>
        <dbReference type="RefSeq" id="XP_022307518.1"/>
    </source>
</evidence>
<dbReference type="GO" id="GO:0008028">
    <property type="term" value="F:monocarboxylic acid transmembrane transporter activity"/>
    <property type="evidence" value="ECO:0007669"/>
    <property type="project" value="TreeGrafter"/>
</dbReference>
<keyword evidence="2" id="KW-0472">Membrane</keyword>
<dbReference type="InterPro" id="IPR036259">
    <property type="entry name" value="MFS_trans_sf"/>
</dbReference>
<feature type="transmembrane region" description="Helical" evidence="2">
    <location>
        <begin position="115"/>
        <end position="135"/>
    </location>
</feature>
<dbReference type="RefSeq" id="XP_022307518.1">
    <property type="nucleotide sequence ID" value="XM_022451810.1"/>
</dbReference>
<feature type="transmembrane region" description="Helical" evidence="2">
    <location>
        <begin position="459"/>
        <end position="480"/>
    </location>
</feature>
<dbReference type="OrthoDB" id="6099974at2759"/>
<dbReference type="InterPro" id="IPR020846">
    <property type="entry name" value="MFS_dom"/>
</dbReference>
<dbReference type="PANTHER" id="PTHR11360:SF303">
    <property type="entry name" value="MAJOR FACILITATOR SUPERFAMILY (MFS) PROFILE DOMAIN-CONTAINING PROTEIN"/>
    <property type="match status" value="1"/>
</dbReference>
<evidence type="ECO:0000256" key="1">
    <source>
        <dbReference type="ARBA" id="ARBA00004141"/>
    </source>
</evidence>
<protein>
    <submittedName>
        <fullName evidence="5">Monocarboxylate transporter 13-like</fullName>
    </submittedName>
</protein>
<name>A0A8B8BVY0_CRAVI</name>
<dbReference type="SUPFAM" id="SSF103473">
    <property type="entry name" value="MFS general substrate transporter"/>
    <property type="match status" value="1"/>
</dbReference>
<feature type="transmembrane region" description="Helical" evidence="2">
    <location>
        <begin position="240"/>
        <end position="262"/>
    </location>
</feature>
<reference evidence="4" key="1">
    <citation type="submission" date="2024-06" db="UniProtKB">
        <authorList>
            <consortium name="RefSeq"/>
        </authorList>
    </citation>
    <scope>NUCLEOTIDE SEQUENCE [LARGE SCALE GENOMIC DNA]</scope>
</reference>
<evidence type="ECO:0000256" key="2">
    <source>
        <dbReference type="SAM" id="Phobius"/>
    </source>
</evidence>
<dbReference type="CDD" id="cd17352">
    <property type="entry name" value="MFS_MCT_SLC16"/>
    <property type="match status" value="1"/>
</dbReference>
<dbReference type="InterPro" id="IPR011701">
    <property type="entry name" value="MFS"/>
</dbReference>
<feature type="transmembrane region" description="Helical" evidence="2">
    <location>
        <begin position="425"/>
        <end position="447"/>
    </location>
</feature>
<keyword evidence="4" id="KW-1185">Reference proteome</keyword>
<keyword evidence="2" id="KW-0812">Transmembrane</keyword>
<feature type="transmembrane region" description="Helical" evidence="2">
    <location>
        <begin position="206"/>
        <end position="228"/>
    </location>
</feature>
<feature type="transmembrane region" description="Helical" evidence="2">
    <location>
        <begin position="398"/>
        <end position="419"/>
    </location>
</feature>
<dbReference type="Gene3D" id="1.20.1250.20">
    <property type="entry name" value="MFS general substrate transporter like domains"/>
    <property type="match status" value="1"/>
</dbReference>
<dbReference type="Proteomes" id="UP000694844">
    <property type="component" value="Chromosome 1"/>
</dbReference>
<accession>A0A8B8BVY0</accession>
<dbReference type="Pfam" id="PF07690">
    <property type="entry name" value="MFS_1"/>
    <property type="match status" value="1"/>
</dbReference>
<feature type="domain" description="Major facilitator superfamily (MFS) profile" evidence="3">
    <location>
        <begin position="117"/>
        <end position="514"/>
    </location>
</feature>
<feature type="transmembrane region" description="Helical" evidence="2">
    <location>
        <begin position="367"/>
        <end position="386"/>
    </location>
</feature>
<organism evidence="4 5">
    <name type="scientific">Crassostrea virginica</name>
    <name type="common">Eastern oyster</name>
    <dbReference type="NCBI Taxonomy" id="6565"/>
    <lineage>
        <taxon>Eukaryota</taxon>
        <taxon>Metazoa</taxon>
        <taxon>Spiralia</taxon>
        <taxon>Lophotrochozoa</taxon>
        <taxon>Mollusca</taxon>
        <taxon>Bivalvia</taxon>
        <taxon>Autobranchia</taxon>
        <taxon>Pteriomorphia</taxon>
        <taxon>Ostreida</taxon>
        <taxon>Ostreoidea</taxon>
        <taxon>Ostreidae</taxon>
        <taxon>Crassostrea</taxon>
    </lineage>
</organism>